<keyword evidence="2" id="KW-1185">Reference proteome</keyword>
<proteinExistence type="predicted"/>
<protein>
    <submittedName>
        <fullName evidence="1">Conserved uncharacterized protein</fullName>
    </submittedName>
</protein>
<dbReference type="PANTHER" id="PTHR40050:SF1">
    <property type="entry name" value="INNER SPORE COAT PROTEIN H"/>
    <property type="match status" value="1"/>
</dbReference>
<dbReference type="HOGENOM" id="CLU_468429_0_0_7"/>
<evidence type="ECO:0000313" key="1">
    <source>
        <dbReference type="EMBL" id="ADO73541.1"/>
    </source>
</evidence>
<dbReference type="EMBL" id="CP002271">
    <property type="protein sequence ID" value="ADO73541.1"/>
    <property type="molecule type" value="Genomic_DNA"/>
</dbReference>
<dbReference type="AlphaFoldDB" id="E3FXC8"/>
<accession>E3FXC8</accession>
<gene>
    <name evidence="1" type="ordered locus">STAUR_5779</name>
</gene>
<sequence length="589" mass="66807">MNAKKGDHGEGTSVKTAAVSVVGDGRDGREQEGMIFWIALVGTVLLMALSTGCGQEEAVGEPAPDPKSGVFTFPALQTDVPLYELSIPLETMAKFEANPYEDEHPATFVFEGKRYSVGVRLRGSSSRFFPKKSWRIEFPKGTAFDGRRKHNLVAEFQDRTMMAEKLAFDSMLAMGLPAPVTKYVRLSINGQYQGVFLDIERVDNSFAEAHGFEDPDPTIYRCGAKDCEMKLWRTDYQQDWQKETNEEKEPGKDDIRTLMNVINRAPEPDFAWMLGENIELEHYLRTMAAEVLISNNISEDSQSYFIHDRVTHKWTYVAWDLNNADARWWPTYGLGMKPVVDHPLFPFSLADQWVEKMYLKRNTRPDFLPTFSNLNTRILYNPELRERLFAVVEKSLTELFDPAVIEPRLDAMHQLIAPHMEADPYLRLNDVGQPDPDGLAKFHEGLPFLKAYAQQRTAFVRRELERFRTTPATSFRLNAVNPSEGWVELHNPTAQTLSTEGLVLSADLRRTIPALRQPGTSTVLPERRIPPQGTVRFTREELGFTLPLDGELGLFDGVSVVGVKDVLFYTALPSDGTYVRGEGARWEIR</sequence>
<evidence type="ECO:0000313" key="2">
    <source>
        <dbReference type="Proteomes" id="UP000001351"/>
    </source>
</evidence>
<dbReference type="PANTHER" id="PTHR40050">
    <property type="entry name" value="INNER SPORE COAT PROTEIN H"/>
    <property type="match status" value="1"/>
</dbReference>
<dbReference type="Proteomes" id="UP000001351">
    <property type="component" value="Chromosome"/>
</dbReference>
<dbReference type="RefSeq" id="WP_013376965.1">
    <property type="nucleotide sequence ID" value="NC_014623.1"/>
</dbReference>
<organism evidence="1 2">
    <name type="scientific">Stigmatella aurantiaca (strain DW4/3-1)</name>
    <dbReference type="NCBI Taxonomy" id="378806"/>
    <lineage>
        <taxon>Bacteria</taxon>
        <taxon>Pseudomonadati</taxon>
        <taxon>Myxococcota</taxon>
        <taxon>Myxococcia</taxon>
        <taxon>Myxococcales</taxon>
        <taxon>Cystobacterineae</taxon>
        <taxon>Archangiaceae</taxon>
        <taxon>Stigmatella</taxon>
    </lineage>
</organism>
<dbReference type="Pfam" id="PF08757">
    <property type="entry name" value="CotH"/>
    <property type="match status" value="1"/>
</dbReference>
<name>E3FXC8_STIAD</name>
<dbReference type="OrthoDB" id="5481761at2"/>
<dbReference type="STRING" id="378806.STAUR_5779"/>
<dbReference type="InterPro" id="IPR014867">
    <property type="entry name" value="Spore_coat_CotH_CotH2/3/7"/>
</dbReference>
<reference evidence="1 2" key="1">
    <citation type="journal article" date="2011" name="Mol. Biol. Evol.">
        <title>Comparative genomic analysis of fruiting body formation in Myxococcales.</title>
        <authorList>
            <person name="Huntley S."/>
            <person name="Hamann N."/>
            <person name="Wegener-Feldbrugge S."/>
            <person name="Treuner-Lange A."/>
            <person name="Kube M."/>
            <person name="Reinhardt R."/>
            <person name="Klages S."/>
            <person name="Muller R."/>
            <person name="Ronning C.M."/>
            <person name="Nierman W.C."/>
            <person name="Sogaard-Andersen L."/>
        </authorList>
    </citation>
    <scope>NUCLEOTIDE SEQUENCE [LARGE SCALE GENOMIC DNA]</scope>
    <source>
        <strain evidence="1 2">DW4/3-1</strain>
    </source>
</reference>
<dbReference type="eggNOG" id="COG5337">
    <property type="taxonomic scope" value="Bacteria"/>
</dbReference>
<dbReference type="KEGG" id="sur:STAUR_5779"/>